<evidence type="ECO:0000313" key="6">
    <source>
        <dbReference type="EMBL" id="GAH43444.1"/>
    </source>
</evidence>
<proteinExistence type="predicted"/>
<keyword evidence="3 5" id="KW-1133">Transmembrane helix</keyword>
<gene>
    <name evidence="6" type="ORF">S03H2_14328</name>
</gene>
<evidence type="ECO:0000256" key="3">
    <source>
        <dbReference type="ARBA" id="ARBA00022989"/>
    </source>
</evidence>
<dbReference type="CDD" id="cd16914">
    <property type="entry name" value="EcfT"/>
    <property type="match status" value="1"/>
</dbReference>
<dbReference type="EMBL" id="BARU01007271">
    <property type="protein sequence ID" value="GAH43444.1"/>
    <property type="molecule type" value="Genomic_DNA"/>
</dbReference>
<feature type="non-terminal residue" evidence="6">
    <location>
        <position position="1"/>
    </location>
</feature>
<keyword evidence="4 5" id="KW-0472">Membrane</keyword>
<comment type="subcellular location">
    <subcellularLocation>
        <location evidence="1">Membrane</location>
        <topology evidence="1">Multi-pass membrane protein</topology>
    </subcellularLocation>
</comment>
<feature type="transmembrane region" description="Helical" evidence="5">
    <location>
        <begin position="71"/>
        <end position="90"/>
    </location>
</feature>
<dbReference type="PANTHER" id="PTHR33514">
    <property type="entry name" value="PROTEIN ABCI12, CHLOROPLASTIC"/>
    <property type="match status" value="1"/>
</dbReference>
<evidence type="ECO:0000256" key="5">
    <source>
        <dbReference type="SAM" id="Phobius"/>
    </source>
</evidence>
<dbReference type="PANTHER" id="PTHR33514:SF13">
    <property type="entry name" value="PROTEIN ABCI12, CHLOROPLASTIC"/>
    <property type="match status" value="1"/>
</dbReference>
<comment type="caution">
    <text evidence="6">The sequence shown here is derived from an EMBL/GenBank/DDBJ whole genome shotgun (WGS) entry which is preliminary data.</text>
</comment>
<feature type="transmembrane region" description="Helical" evidence="5">
    <location>
        <begin position="102"/>
        <end position="122"/>
    </location>
</feature>
<dbReference type="InterPro" id="IPR003339">
    <property type="entry name" value="ABC/ECF_trnsptr_transmembrane"/>
</dbReference>
<evidence type="ECO:0000256" key="2">
    <source>
        <dbReference type="ARBA" id="ARBA00022692"/>
    </source>
</evidence>
<dbReference type="Pfam" id="PF02361">
    <property type="entry name" value="CbiQ"/>
    <property type="match status" value="1"/>
</dbReference>
<name>X1GPA1_9ZZZZ</name>
<reference evidence="6" key="1">
    <citation type="journal article" date="2014" name="Front. Microbiol.">
        <title>High frequency of phylogenetically diverse reductive dehalogenase-homologous genes in deep subseafloor sedimentary metagenomes.</title>
        <authorList>
            <person name="Kawai M."/>
            <person name="Futagami T."/>
            <person name="Toyoda A."/>
            <person name="Takaki Y."/>
            <person name="Nishi S."/>
            <person name="Hori S."/>
            <person name="Arai W."/>
            <person name="Tsubouchi T."/>
            <person name="Morono Y."/>
            <person name="Uchiyama I."/>
            <person name="Ito T."/>
            <person name="Fujiyama A."/>
            <person name="Inagaki F."/>
            <person name="Takami H."/>
        </authorList>
    </citation>
    <scope>NUCLEOTIDE SEQUENCE</scope>
    <source>
        <strain evidence="6">Expedition CK06-06</strain>
    </source>
</reference>
<evidence type="ECO:0008006" key="7">
    <source>
        <dbReference type="Google" id="ProtNLM"/>
    </source>
</evidence>
<evidence type="ECO:0000256" key="1">
    <source>
        <dbReference type="ARBA" id="ARBA00004141"/>
    </source>
</evidence>
<protein>
    <recommendedName>
        <fullName evidence="7">Energy-coupling factor transporter transmembrane protein EcfT</fullName>
    </recommendedName>
</protein>
<evidence type="ECO:0000256" key="4">
    <source>
        <dbReference type="ARBA" id="ARBA00023136"/>
    </source>
</evidence>
<keyword evidence="2 5" id="KW-0812">Transmembrane</keyword>
<dbReference type="GO" id="GO:0005886">
    <property type="term" value="C:plasma membrane"/>
    <property type="evidence" value="ECO:0007669"/>
    <property type="project" value="TreeGrafter"/>
</dbReference>
<feature type="transmembrane region" description="Helical" evidence="5">
    <location>
        <begin position="26"/>
        <end position="59"/>
    </location>
</feature>
<feature type="transmembrane region" description="Helical" evidence="5">
    <location>
        <begin position="232"/>
        <end position="252"/>
    </location>
</feature>
<sequence>TVSLLESLRFTRGDTFIHNMDPRVKFLLTLVSFAASVMFLELVPLIMIFLVQLPLIVAAKVVREWYKSVKGASVIAVIIFTSNMLSFYYFQDRQLTWALVEYSLALTVRFIALITSFSVFFLTTSPDKLSLALEKARIPYEFNFAFITAIRFVPVLADEAQTIMDAQRSRGLELDKGNFITRVRNYIPILLPLIINSIRRSLELAEAMESRAFGATEDRTNIYELSMRGSDYAVLFIVLLCLGVMVYVKLYLPSFSGLLGEGLIF</sequence>
<accession>X1GPA1</accession>
<dbReference type="AlphaFoldDB" id="X1GPA1"/>
<organism evidence="6">
    <name type="scientific">marine sediment metagenome</name>
    <dbReference type="NCBI Taxonomy" id="412755"/>
    <lineage>
        <taxon>unclassified sequences</taxon>
        <taxon>metagenomes</taxon>
        <taxon>ecological metagenomes</taxon>
    </lineage>
</organism>